<reference evidence="1" key="1">
    <citation type="journal article" date="2021" name="Microorganisms">
        <title>The Ever-Expanding Pseudomonas Genus: Description of 43 New Species and Partition of the Pseudomonas putida Group.</title>
        <authorList>
            <person name="Girard L."/>
            <person name="Lood C."/>
            <person name="Hofte M."/>
            <person name="Vandamme P."/>
            <person name="Rokni-Zadeh H."/>
            <person name="van Noort V."/>
            <person name="Lavigne R."/>
            <person name="De Mot R."/>
        </authorList>
    </citation>
    <scope>NUCLEOTIDE SEQUENCE</scope>
    <source>
        <strain evidence="1">COW39</strain>
    </source>
</reference>
<dbReference type="EMBL" id="CP077073">
    <property type="protein sequence ID" value="QXH36213.1"/>
    <property type="molecule type" value="Genomic_DNA"/>
</dbReference>
<dbReference type="RefSeq" id="WP_217852205.1">
    <property type="nucleotide sequence ID" value="NZ_CP077073.1"/>
</dbReference>
<dbReference type="Proteomes" id="UP001047646">
    <property type="component" value="Chromosome"/>
</dbReference>
<evidence type="ECO:0000313" key="2">
    <source>
        <dbReference type="Proteomes" id="UP001047646"/>
    </source>
</evidence>
<organism evidence="1 2">
    <name type="scientific">Pseudomonas muyukensis</name>
    <dbReference type="NCBI Taxonomy" id="2842357"/>
    <lineage>
        <taxon>Bacteria</taxon>
        <taxon>Pseudomonadati</taxon>
        <taxon>Pseudomonadota</taxon>
        <taxon>Gammaproteobacteria</taxon>
        <taxon>Pseudomonadales</taxon>
        <taxon>Pseudomonadaceae</taxon>
        <taxon>Pseudomonas</taxon>
    </lineage>
</organism>
<protein>
    <submittedName>
        <fullName evidence="1">Uncharacterized protein</fullName>
    </submittedName>
</protein>
<name>A0ABX8MB32_9PSED</name>
<accession>A0ABX8MB32</accession>
<gene>
    <name evidence="1" type="ORF">KSS95_05115</name>
</gene>
<sequence length="135" mass="15424">MSHTAYALSPSHDWNRSTGWKISTQGDVQWSHYLTAQDERAVQLTLTGECDVTIDFCRPVHDLSLDTQICRFGRQVVHAYWLTFFDGDNVFVPSPTQFGHHLHERSSPLCSLTLSTGPHSTVHLRALRWSPLRLH</sequence>
<proteinExistence type="predicted"/>
<keyword evidence="2" id="KW-1185">Reference proteome</keyword>
<evidence type="ECO:0000313" key="1">
    <source>
        <dbReference type="EMBL" id="QXH36213.1"/>
    </source>
</evidence>